<evidence type="ECO:0000313" key="3">
    <source>
        <dbReference type="Proteomes" id="UP001500393"/>
    </source>
</evidence>
<dbReference type="Proteomes" id="UP001500393">
    <property type="component" value="Unassembled WGS sequence"/>
</dbReference>
<dbReference type="RefSeq" id="WP_344221636.1">
    <property type="nucleotide sequence ID" value="NZ_BAAAOS010000059.1"/>
</dbReference>
<dbReference type="InterPro" id="IPR036148">
    <property type="entry name" value="MmgE/PrpD_sf"/>
</dbReference>
<protein>
    <recommendedName>
        <fullName evidence="1">MmgE/PrpD N-terminal domain-containing protein</fullName>
    </recommendedName>
</protein>
<dbReference type="InterPro" id="IPR042183">
    <property type="entry name" value="MmgE/PrpD_sf_1"/>
</dbReference>
<dbReference type="SUPFAM" id="SSF103378">
    <property type="entry name" value="2-methylcitrate dehydratase PrpD"/>
    <property type="match status" value="1"/>
</dbReference>
<gene>
    <name evidence="2" type="ORF">GCM10009789_76500</name>
</gene>
<evidence type="ECO:0000259" key="1">
    <source>
        <dbReference type="Pfam" id="PF03972"/>
    </source>
</evidence>
<name>A0ABN2ELE3_9ACTN</name>
<feature type="domain" description="MmgE/PrpD N-terminal" evidence="1">
    <location>
        <begin position="73"/>
        <end position="207"/>
    </location>
</feature>
<dbReference type="InterPro" id="IPR045336">
    <property type="entry name" value="MmgE_PrpD_N"/>
</dbReference>
<dbReference type="Gene3D" id="1.10.4100.10">
    <property type="entry name" value="2-methylcitrate dehydratase PrpD"/>
    <property type="match status" value="1"/>
</dbReference>
<sequence length="227" mass="23064">MRGPTWQLAGFALAEVRLPEGVAAGISRLLDQAADELGPPPVQWEPAALDGTGIWQRYSSADTQAEAMLIVSGTAQAARALVDDRGLVTAAAVGVETGLRLRAALAEQLGREGWDPVGVSVTCGVALAVSRLLEATIDSAARALSIASTQAAGQLHEGGTRVAGFQWTRAVANGIEAAELAFAGFTAPVTGIEGSRGLVALQAPGADIATICAGLGQTWLLGELVAS</sequence>
<reference evidence="2 3" key="1">
    <citation type="journal article" date="2019" name="Int. J. Syst. Evol. Microbiol.">
        <title>The Global Catalogue of Microorganisms (GCM) 10K type strain sequencing project: providing services to taxonomists for standard genome sequencing and annotation.</title>
        <authorList>
            <consortium name="The Broad Institute Genomics Platform"/>
            <consortium name="The Broad Institute Genome Sequencing Center for Infectious Disease"/>
            <person name="Wu L."/>
            <person name="Ma J."/>
        </authorList>
    </citation>
    <scope>NUCLEOTIDE SEQUENCE [LARGE SCALE GENOMIC DNA]</scope>
    <source>
        <strain evidence="2 3">JCM 14969</strain>
    </source>
</reference>
<proteinExistence type="predicted"/>
<keyword evidence="3" id="KW-1185">Reference proteome</keyword>
<organism evidence="2 3">
    <name type="scientific">Kribbella sancticallisti</name>
    <dbReference type="NCBI Taxonomy" id="460087"/>
    <lineage>
        <taxon>Bacteria</taxon>
        <taxon>Bacillati</taxon>
        <taxon>Actinomycetota</taxon>
        <taxon>Actinomycetes</taxon>
        <taxon>Propionibacteriales</taxon>
        <taxon>Kribbellaceae</taxon>
        <taxon>Kribbella</taxon>
    </lineage>
</organism>
<comment type="caution">
    <text evidence="2">The sequence shown here is derived from an EMBL/GenBank/DDBJ whole genome shotgun (WGS) entry which is preliminary data.</text>
</comment>
<dbReference type="EMBL" id="BAAAOS010000059">
    <property type="protein sequence ID" value="GAA1610812.1"/>
    <property type="molecule type" value="Genomic_DNA"/>
</dbReference>
<dbReference type="Pfam" id="PF03972">
    <property type="entry name" value="MmgE_PrpD_N"/>
    <property type="match status" value="1"/>
</dbReference>
<evidence type="ECO:0000313" key="2">
    <source>
        <dbReference type="EMBL" id="GAA1610812.1"/>
    </source>
</evidence>
<accession>A0ABN2ELE3</accession>